<proteinExistence type="predicted"/>
<dbReference type="SUPFAM" id="SSF64484">
    <property type="entry name" value="beta and beta-prime subunits of DNA dependent RNA-polymerase"/>
    <property type="match status" value="1"/>
</dbReference>
<evidence type="ECO:0000256" key="3">
    <source>
        <dbReference type="ARBA" id="ARBA00022695"/>
    </source>
</evidence>
<dbReference type="AlphaFoldDB" id="A0AA88R1W9"/>
<evidence type="ECO:0008006" key="7">
    <source>
        <dbReference type="Google" id="ProtNLM"/>
    </source>
</evidence>
<evidence type="ECO:0000313" key="6">
    <source>
        <dbReference type="Proteomes" id="UP001187471"/>
    </source>
</evidence>
<keyword evidence="1" id="KW-0240">DNA-directed RNA polymerase</keyword>
<gene>
    <name evidence="5" type="ORF">RJ640_001827</name>
</gene>
<dbReference type="PANTHER" id="PTHR34995">
    <property type="entry name" value="DNA-DIRECTED RNA POLYMERASE SUBUNIT BETA"/>
    <property type="match status" value="1"/>
</dbReference>
<evidence type="ECO:0000256" key="2">
    <source>
        <dbReference type="ARBA" id="ARBA00022679"/>
    </source>
</evidence>
<keyword evidence="3" id="KW-0548">Nucleotidyltransferase</keyword>
<sequence>MIDYPFKALCVLSSRKYIISCYNRTRGGAMNIVIRTSDAGYLMGRLVEICYLCYGHSPTHGNLVELGKAVDIFAGQFVKESGTRLTLRTPRTSGVLTRATANYVEPLSNGILKFNKDLVHLTHTHLYVNVESENNLRNVNIQPKKKVRKHISSKIEGEMHWNAVVDHAPKLIYGYVDLLPKTSHKWT</sequence>
<evidence type="ECO:0000256" key="1">
    <source>
        <dbReference type="ARBA" id="ARBA00022478"/>
    </source>
</evidence>
<dbReference type="EMBL" id="JAVXUO010002078">
    <property type="protein sequence ID" value="KAK2976434.1"/>
    <property type="molecule type" value="Genomic_DNA"/>
</dbReference>
<dbReference type="GO" id="GO:0000428">
    <property type="term" value="C:DNA-directed RNA polymerase complex"/>
    <property type="evidence" value="ECO:0007669"/>
    <property type="project" value="UniProtKB-KW"/>
</dbReference>
<evidence type="ECO:0000313" key="5">
    <source>
        <dbReference type="EMBL" id="KAK2976434.1"/>
    </source>
</evidence>
<comment type="caution">
    <text evidence="5">The sequence shown here is derived from an EMBL/GenBank/DDBJ whole genome shotgun (WGS) entry which is preliminary data.</text>
</comment>
<evidence type="ECO:0000256" key="4">
    <source>
        <dbReference type="ARBA" id="ARBA00023163"/>
    </source>
</evidence>
<accession>A0AA88R1W9</accession>
<reference evidence="5" key="1">
    <citation type="submission" date="2022-12" db="EMBL/GenBank/DDBJ databases">
        <title>Draft genome assemblies for two species of Escallonia (Escalloniales).</title>
        <authorList>
            <person name="Chanderbali A."/>
            <person name="Dervinis C."/>
            <person name="Anghel I."/>
            <person name="Soltis D."/>
            <person name="Soltis P."/>
            <person name="Zapata F."/>
        </authorList>
    </citation>
    <scope>NUCLEOTIDE SEQUENCE</scope>
    <source>
        <strain evidence="5">UCBG92.1500</strain>
        <tissue evidence="5">Leaf</tissue>
    </source>
</reference>
<keyword evidence="6" id="KW-1185">Reference proteome</keyword>
<dbReference type="GO" id="GO:0016779">
    <property type="term" value="F:nucleotidyltransferase activity"/>
    <property type="evidence" value="ECO:0007669"/>
    <property type="project" value="UniProtKB-KW"/>
</dbReference>
<keyword evidence="2" id="KW-0808">Transferase</keyword>
<organism evidence="5 6">
    <name type="scientific">Escallonia rubra</name>
    <dbReference type="NCBI Taxonomy" id="112253"/>
    <lineage>
        <taxon>Eukaryota</taxon>
        <taxon>Viridiplantae</taxon>
        <taxon>Streptophyta</taxon>
        <taxon>Embryophyta</taxon>
        <taxon>Tracheophyta</taxon>
        <taxon>Spermatophyta</taxon>
        <taxon>Magnoliopsida</taxon>
        <taxon>eudicotyledons</taxon>
        <taxon>Gunneridae</taxon>
        <taxon>Pentapetalae</taxon>
        <taxon>asterids</taxon>
        <taxon>campanulids</taxon>
        <taxon>Escalloniales</taxon>
        <taxon>Escalloniaceae</taxon>
        <taxon>Escallonia</taxon>
    </lineage>
</organism>
<keyword evidence="4" id="KW-0804">Transcription</keyword>
<dbReference type="InterPro" id="IPR050254">
    <property type="entry name" value="RNA_pol_beta''_euk"/>
</dbReference>
<dbReference type="PANTHER" id="PTHR34995:SF1">
    <property type="entry name" value="DNA-DIRECTED RNA POLYMERASE SUBUNIT BETA"/>
    <property type="match status" value="1"/>
</dbReference>
<dbReference type="Proteomes" id="UP001187471">
    <property type="component" value="Unassembled WGS sequence"/>
</dbReference>
<name>A0AA88R1W9_9ASTE</name>
<protein>
    <recommendedName>
        <fullName evidence="7">DNA-directed RNA polymerase</fullName>
    </recommendedName>
</protein>